<gene>
    <name evidence="1" type="ORF">NDM98_12375</name>
</gene>
<sequence>MIDRIERELFQRELDFLKMLRAKMTEKETRFSNVIKDDINHLEKVLKDT</sequence>
<evidence type="ECO:0000313" key="1">
    <source>
        <dbReference type="EMBL" id="MCM2676212.1"/>
    </source>
</evidence>
<dbReference type="RefSeq" id="WP_251608031.1">
    <property type="nucleotide sequence ID" value="NZ_JAMQJY010000001.1"/>
</dbReference>
<reference evidence="1" key="1">
    <citation type="submission" date="2022-06" db="EMBL/GenBank/DDBJ databases">
        <title>Alkalicoccobacillus porphyridii sp. nov., isolated from a marine red alga, Porphyridium purpureum and reclassification of Shouchella plakortidis and Shouchella gibsonii as Alkalicoccobacillus plakortidis comb. nov. and Alkalicoccobacillus gibsonii comb. nov.</title>
        <authorList>
            <person name="Kim K.H."/>
            <person name="Lee J.K."/>
            <person name="Han D.M."/>
            <person name="Baek J.H."/>
            <person name="Jeon C.O."/>
        </authorList>
    </citation>
    <scope>NUCLEOTIDE SEQUENCE</scope>
    <source>
        <strain evidence="1">DSM 19153</strain>
    </source>
</reference>
<keyword evidence="2" id="KW-1185">Reference proteome</keyword>
<proteinExistence type="predicted"/>
<evidence type="ECO:0000313" key="2">
    <source>
        <dbReference type="Proteomes" id="UP001203665"/>
    </source>
</evidence>
<dbReference type="EMBL" id="JAMQJY010000001">
    <property type="protein sequence ID" value="MCM2676212.1"/>
    <property type="molecule type" value="Genomic_DNA"/>
</dbReference>
<comment type="caution">
    <text evidence="1">The sequence shown here is derived from an EMBL/GenBank/DDBJ whole genome shotgun (WGS) entry which is preliminary data.</text>
</comment>
<protein>
    <submittedName>
        <fullName evidence="1">Uncharacterized protein</fullName>
    </submittedName>
</protein>
<name>A0ABT0XLX9_9BACI</name>
<organism evidence="1 2">
    <name type="scientific">Alkalicoccobacillus plakortidis</name>
    <dbReference type="NCBI Taxonomy" id="444060"/>
    <lineage>
        <taxon>Bacteria</taxon>
        <taxon>Bacillati</taxon>
        <taxon>Bacillota</taxon>
        <taxon>Bacilli</taxon>
        <taxon>Bacillales</taxon>
        <taxon>Bacillaceae</taxon>
        <taxon>Alkalicoccobacillus</taxon>
    </lineage>
</organism>
<accession>A0ABT0XLX9</accession>
<dbReference type="Proteomes" id="UP001203665">
    <property type="component" value="Unassembled WGS sequence"/>
</dbReference>